<sequence>MTSHEARSSDGASVDEPCVPLGECEGVVALPESQVDHCYNGYALGARLGLAIALALILVVVYLVAA</sequence>
<evidence type="ECO:0000256" key="1">
    <source>
        <dbReference type="SAM" id="Phobius"/>
    </source>
</evidence>
<keyword evidence="1" id="KW-0812">Transmembrane</keyword>
<dbReference type="Proteomes" id="UP001363010">
    <property type="component" value="Unassembled WGS sequence"/>
</dbReference>
<reference evidence="2 3" key="1">
    <citation type="submission" date="2024-03" db="EMBL/GenBank/DDBJ databases">
        <title>Novel species of the genus Variovorax.</title>
        <authorList>
            <person name="Liu Q."/>
            <person name="Xin Y.-H."/>
        </authorList>
    </citation>
    <scope>NUCLEOTIDE SEQUENCE [LARGE SCALE GENOMIC DNA]</scope>
    <source>
        <strain evidence="2 3">KACC 18501</strain>
    </source>
</reference>
<dbReference type="EMBL" id="JBBKZV010000024">
    <property type="protein sequence ID" value="MEJ8825658.1"/>
    <property type="molecule type" value="Genomic_DNA"/>
</dbReference>
<keyword evidence="1" id="KW-1133">Transmembrane helix</keyword>
<accession>A0ABU8W6X2</accession>
<gene>
    <name evidence="2" type="ORF">WKW80_27130</name>
</gene>
<comment type="caution">
    <text evidence="2">The sequence shown here is derived from an EMBL/GenBank/DDBJ whole genome shotgun (WGS) entry which is preliminary data.</text>
</comment>
<keyword evidence="1" id="KW-0472">Membrane</keyword>
<evidence type="ECO:0000313" key="2">
    <source>
        <dbReference type="EMBL" id="MEJ8825658.1"/>
    </source>
</evidence>
<feature type="transmembrane region" description="Helical" evidence="1">
    <location>
        <begin position="44"/>
        <end position="65"/>
    </location>
</feature>
<protein>
    <submittedName>
        <fullName evidence="2">Uncharacterized protein</fullName>
    </submittedName>
</protein>
<organism evidence="2 3">
    <name type="scientific">Variovorax humicola</name>
    <dbReference type="NCBI Taxonomy" id="1769758"/>
    <lineage>
        <taxon>Bacteria</taxon>
        <taxon>Pseudomonadati</taxon>
        <taxon>Pseudomonadota</taxon>
        <taxon>Betaproteobacteria</taxon>
        <taxon>Burkholderiales</taxon>
        <taxon>Comamonadaceae</taxon>
        <taxon>Variovorax</taxon>
    </lineage>
</organism>
<name>A0ABU8W6X2_9BURK</name>
<dbReference type="RefSeq" id="WP_340366683.1">
    <property type="nucleotide sequence ID" value="NZ_JBBKZV010000024.1"/>
</dbReference>
<keyword evidence="3" id="KW-1185">Reference proteome</keyword>
<proteinExistence type="predicted"/>
<evidence type="ECO:0000313" key="3">
    <source>
        <dbReference type="Proteomes" id="UP001363010"/>
    </source>
</evidence>